<comment type="caution">
    <text evidence="7">The sequence shown here is derived from an EMBL/GenBank/DDBJ whole genome shotgun (WGS) entry which is preliminary data.</text>
</comment>
<dbReference type="GO" id="GO:0005506">
    <property type="term" value="F:iron ion binding"/>
    <property type="evidence" value="ECO:0007669"/>
    <property type="project" value="InterPro"/>
</dbReference>
<comment type="similarity">
    <text evidence="6">Belongs to the cytochrome P450 family.</text>
</comment>
<name>A0A9P7HHS5_9HYPO</name>
<evidence type="ECO:0000256" key="6">
    <source>
        <dbReference type="RuleBase" id="RU000461"/>
    </source>
</evidence>
<dbReference type="PANTHER" id="PTHR24305">
    <property type="entry name" value="CYTOCHROME P450"/>
    <property type="match status" value="1"/>
</dbReference>
<dbReference type="GO" id="GO:0004497">
    <property type="term" value="F:monooxygenase activity"/>
    <property type="evidence" value="ECO:0007669"/>
    <property type="project" value="UniProtKB-KW"/>
</dbReference>
<dbReference type="Gene3D" id="1.10.630.10">
    <property type="entry name" value="Cytochrome P450"/>
    <property type="match status" value="1"/>
</dbReference>
<evidence type="ECO:0000256" key="5">
    <source>
        <dbReference type="PIRSR" id="PIRSR602401-1"/>
    </source>
</evidence>
<gene>
    <name evidence="7" type="ORF">KAF25_008771</name>
</gene>
<dbReference type="CDD" id="cd11060">
    <property type="entry name" value="CYP57A1-like"/>
    <property type="match status" value="1"/>
</dbReference>
<evidence type="ECO:0000313" key="8">
    <source>
        <dbReference type="Proteomes" id="UP000782241"/>
    </source>
</evidence>
<dbReference type="GO" id="GO:0016705">
    <property type="term" value="F:oxidoreductase activity, acting on paired donors, with incorporation or reduction of molecular oxygen"/>
    <property type="evidence" value="ECO:0007669"/>
    <property type="project" value="InterPro"/>
</dbReference>
<comment type="cofactor">
    <cofactor evidence="1 5">
        <name>heme</name>
        <dbReference type="ChEBI" id="CHEBI:30413"/>
    </cofactor>
</comment>
<dbReference type="SUPFAM" id="SSF48264">
    <property type="entry name" value="Cytochrome P450"/>
    <property type="match status" value="1"/>
</dbReference>
<evidence type="ECO:0000256" key="2">
    <source>
        <dbReference type="ARBA" id="ARBA00022617"/>
    </source>
</evidence>
<dbReference type="GO" id="GO:0020037">
    <property type="term" value="F:heme binding"/>
    <property type="evidence" value="ECO:0007669"/>
    <property type="project" value="InterPro"/>
</dbReference>
<evidence type="ECO:0000256" key="1">
    <source>
        <dbReference type="ARBA" id="ARBA00001971"/>
    </source>
</evidence>
<dbReference type="FunFam" id="1.10.630.10:FF:000050">
    <property type="entry name" value="Cytochrome P450 monooxygenase"/>
    <property type="match status" value="1"/>
</dbReference>
<protein>
    <recommendedName>
        <fullName evidence="9">Pisatin demethylase cytochrome P450</fullName>
    </recommendedName>
</protein>
<evidence type="ECO:0008006" key="9">
    <source>
        <dbReference type="Google" id="ProtNLM"/>
    </source>
</evidence>
<dbReference type="InterPro" id="IPR050121">
    <property type="entry name" value="Cytochrome_P450_monoxygenase"/>
</dbReference>
<dbReference type="InterPro" id="IPR036396">
    <property type="entry name" value="Cyt_P450_sf"/>
</dbReference>
<dbReference type="Pfam" id="PF00067">
    <property type="entry name" value="p450"/>
    <property type="match status" value="1"/>
</dbReference>
<keyword evidence="6" id="KW-0503">Monooxygenase</keyword>
<dbReference type="InterPro" id="IPR001128">
    <property type="entry name" value="Cyt_P450"/>
</dbReference>
<keyword evidence="4 5" id="KW-0408">Iron</keyword>
<evidence type="ECO:0000256" key="3">
    <source>
        <dbReference type="ARBA" id="ARBA00022723"/>
    </source>
</evidence>
<dbReference type="PANTHER" id="PTHR24305:SF190">
    <property type="entry name" value="P450, PUTATIVE (EUROFUNG)-RELATED"/>
    <property type="match status" value="1"/>
</dbReference>
<dbReference type="InterPro" id="IPR002401">
    <property type="entry name" value="Cyt_P450_E_grp-I"/>
</dbReference>
<keyword evidence="6" id="KW-0560">Oxidoreductase</keyword>
<keyword evidence="3 5" id="KW-0479">Metal-binding</keyword>
<keyword evidence="2 5" id="KW-0349">Heme</keyword>
<reference evidence="7" key="1">
    <citation type="submission" date="2021-04" db="EMBL/GenBank/DDBJ databases">
        <title>Draft genome of Fusarium avenaceum strain F156N33, isolated from an atmospheric sample in Virginia.</title>
        <authorList>
            <person name="Yang S."/>
            <person name="Vinatzer B.A."/>
            <person name="Coleman J."/>
        </authorList>
    </citation>
    <scope>NUCLEOTIDE SEQUENCE</scope>
    <source>
        <strain evidence="7">F156N33</strain>
    </source>
</reference>
<dbReference type="EMBL" id="JAGPUO010000002">
    <property type="protein sequence ID" value="KAG5665037.1"/>
    <property type="molecule type" value="Genomic_DNA"/>
</dbReference>
<proteinExistence type="inferred from homology"/>
<evidence type="ECO:0000256" key="4">
    <source>
        <dbReference type="ARBA" id="ARBA00023004"/>
    </source>
</evidence>
<dbReference type="PROSITE" id="PS00086">
    <property type="entry name" value="CYTOCHROME_P450"/>
    <property type="match status" value="1"/>
</dbReference>
<accession>A0A9P7HHS5</accession>
<keyword evidence="8" id="KW-1185">Reference proteome</keyword>
<dbReference type="Proteomes" id="UP000782241">
    <property type="component" value="Unassembled WGS sequence"/>
</dbReference>
<organism evidence="7 8">
    <name type="scientific">Fusarium avenaceum</name>
    <dbReference type="NCBI Taxonomy" id="40199"/>
    <lineage>
        <taxon>Eukaryota</taxon>
        <taxon>Fungi</taxon>
        <taxon>Dikarya</taxon>
        <taxon>Ascomycota</taxon>
        <taxon>Pezizomycotina</taxon>
        <taxon>Sordariomycetes</taxon>
        <taxon>Hypocreomycetidae</taxon>
        <taxon>Hypocreales</taxon>
        <taxon>Nectriaceae</taxon>
        <taxon>Fusarium</taxon>
        <taxon>Fusarium tricinctum species complex</taxon>
    </lineage>
</organism>
<dbReference type="PRINTS" id="PR00385">
    <property type="entry name" value="P450"/>
</dbReference>
<dbReference type="PRINTS" id="PR00463">
    <property type="entry name" value="EP450I"/>
</dbReference>
<dbReference type="InterPro" id="IPR017972">
    <property type="entry name" value="Cyt_P450_CS"/>
</dbReference>
<dbReference type="AlphaFoldDB" id="A0A9P7HHS5"/>
<evidence type="ECO:0000313" key="7">
    <source>
        <dbReference type="EMBL" id="KAG5665037.1"/>
    </source>
</evidence>
<feature type="binding site" description="axial binding residue" evidence="5">
    <location>
        <position position="469"/>
    </location>
    <ligand>
        <name>heme</name>
        <dbReference type="ChEBI" id="CHEBI:30413"/>
    </ligand>
    <ligandPart>
        <name>Fe</name>
        <dbReference type="ChEBI" id="CHEBI:18248"/>
    </ligandPart>
</feature>
<sequence>MRIRTHPKVNMTTLLSLLPLVLMAAAVIYKAVSILYDAFCSPLKNLPGPILARFTDLWYVNRIRKGHFERDNISLHRKYGPIVRYGPNRYSFDHTEAAQIIYGVGKADKFAKSSFYRAFATPDRNQPSIFAHEHIKEHAQLRRLYQSTHAMSALISYEEFVDECSDLFDQRLREIAGDREFASVQPLVDLGKWFQCYAFDVISLITYSTRLGFLDQGVDIAGIMSSLEGFLSYASIVGVYSWLHPSLFHMRNSLAGKTGTGIQYVIQFTERLMNEHRAKPKNLDLEDEDKQRMDFLSKYAARHRKDPLTYNDWYVLSGCVSNMTAGSDTTGISLSAIMHFLMMNPKVADKLREEVIEHQSRAAHPRHFSFKETQEMQYLQAVIKEGLRLHPAVGQPLERVVPAGGATIAGQFFPEGTIVGINCWVEHHSSIFGPDPEVFRPERWLNSNRDSLDTMNRHWMPFGVGARTCIGRHVSMFEISKLIPRLIRDFDFTFLNNDHETKELKTNNRWFVKPKDFNVQIQARAQAVFHKTCIPA</sequence>